<dbReference type="InterPro" id="IPR008183">
    <property type="entry name" value="Aldose_1/G6P_1-epimerase"/>
</dbReference>
<dbReference type="RefSeq" id="WP_041093556.1">
    <property type="nucleotide sequence ID" value="NZ_AP014680.1"/>
</dbReference>
<dbReference type="GO" id="GO:0016853">
    <property type="term" value="F:isomerase activity"/>
    <property type="evidence" value="ECO:0007669"/>
    <property type="project" value="InterPro"/>
</dbReference>
<dbReference type="InterPro" id="IPR037481">
    <property type="entry name" value="LacX"/>
</dbReference>
<dbReference type="InterPro" id="IPR011013">
    <property type="entry name" value="Gal_mutarotase_sf_dom"/>
</dbReference>
<dbReference type="SUPFAM" id="SSF74650">
    <property type="entry name" value="Galactose mutarotase-like"/>
    <property type="match status" value="1"/>
</dbReference>
<organism evidence="1 2">
    <name type="scientific">Paucilactobacillus hokkaidonensis JCM 18461</name>
    <dbReference type="NCBI Taxonomy" id="1291742"/>
    <lineage>
        <taxon>Bacteria</taxon>
        <taxon>Bacillati</taxon>
        <taxon>Bacillota</taxon>
        <taxon>Bacilli</taxon>
        <taxon>Lactobacillales</taxon>
        <taxon>Lactobacillaceae</taxon>
        <taxon>Paucilactobacillus</taxon>
    </lineage>
</organism>
<dbReference type="HOGENOM" id="CLU_057834_1_0_9"/>
<dbReference type="Proteomes" id="UP000031620">
    <property type="component" value="Chromosome"/>
</dbReference>
<evidence type="ECO:0000313" key="1">
    <source>
        <dbReference type="EMBL" id="BAP85661.1"/>
    </source>
</evidence>
<sequence length="289" mass="33444">MIKINFNHYQATINELGAQVTSLYDQQNEHEYVWQGNPEYWRYQAPILFPFVGRLKDDEYIYQGKAYQQTQHGFAREKEFTATKPAENKGVFELISDPDTLKVYPFKFKLVVIYSLDEQGLHIEYQVTNTASQETLLFALGAHPGFNVNLENFDDMQVRVTPNKTYQQIPLDGPYNNYEHQKKIDLTEPLRVSHDLFNNDAIILDLDNQPVELTLSRSNDNHGVKVNINDAPFVGIWSPYPKKAPFICIEPWWGIADNLNSDNQLEHKMAINRLAAGDTWQNGFLIEPF</sequence>
<proteinExistence type="predicted"/>
<dbReference type="CDD" id="cd09024">
    <property type="entry name" value="Aldose_epim_lacX"/>
    <property type="match status" value="1"/>
</dbReference>
<dbReference type="GO" id="GO:0005975">
    <property type="term" value="P:carbohydrate metabolic process"/>
    <property type="evidence" value="ECO:0007669"/>
    <property type="project" value="InterPro"/>
</dbReference>
<dbReference type="EMBL" id="AP014680">
    <property type="protein sequence ID" value="BAP85661.1"/>
    <property type="molecule type" value="Genomic_DNA"/>
</dbReference>
<dbReference type="PANTHER" id="PTHR11122:SF13">
    <property type="entry name" value="GLUCOSE-6-PHOSPHATE 1-EPIMERASE"/>
    <property type="match status" value="1"/>
</dbReference>
<dbReference type="Gene3D" id="2.70.98.10">
    <property type="match status" value="1"/>
</dbReference>
<dbReference type="PANTHER" id="PTHR11122">
    <property type="entry name" value="APOSPORY-ASSOCIATED PROTEIN C-RELATED"/>
    <property type="match status" value="1"/>
</dbReference>
<dbReference type="STRING" id="1291742.LOOC260_111220"/>
<reference evidence="1 2" key="1">
    <citation type="submission" date="2014-11" db="EMBL/GenBank/DDBJ databases">
        <title>Complete genome sequence and analysis of Lactobacillus hokkaidonensis LOOC260T.</title>
        <authorList>
            <person name="Tanizawa Y."/>
            <person name="Tohno M."/>
            <person name="Kaminuma E."/>
            <person name="Nakamura Y."/>
            <person name="Arita M."/>
        </authorList>
    </citation>
    <scope>NUCLEOTIDE SEQUENCE [LARGE SCALE GENOMIC DNA]</scope>
    <source>
        <strain evidence="1 2">LOOC260</strain>
    </source>
</reference>
<dbReference type="GO" id="GO:0030246">
    <property type="term" value="F:carbohydrate binding"/>
    <property type="evidence" value="ECO:0007669"/>
    <property type="project" value="InterPro"/>
</dbReference>
<evidence type="ECO:0000313" key="2">
    <source>
        <dbReference type="Proteomes" id="UP000031620"/>
    </source>
</evidence>
<name>A0A0A1GYX1_9LACO</name>
<accession>A0A0A1GYX1</accession>
<gene>
    <name evidence="1" type="ORF">LOOC260_111220</name>
</gene>
<dbReference type="AlphaFoldDB" id="A0A0A1GYX1"/>
<dbReference type="KEGG" id="lho:LOOC260_111220"/>
<dbReference type="InterPro" id="IPR014718">
    <property type="entry name" value="GH-type_carb-bd"/>
</dbReference>
<dbReference type="Pfam" id="PF01263">
    <property type="entry name" value="Aldose_epim"/>
    <property type="match status" value="1"/>
</dbReference>
<protein>
    <submittedName>
        <fullName evidence="1">Aldose 1-epimerase</fullName>
    </submittedName>
</protein>